<keyword evidence="2" id="KW-1133">Transmembrane helix</keyword>
<sequence length="142" mass="16598">MRYLNNLRISIYFHRRYSWRSPAVSPSPVAPRIFRWVCAFNAHPDHLSHATTHHTSESQKKKKRKRKRKSSSGLRVLRGEGFSCALPSKAARDFGPLLYASQHPTLHTSSFPSLFFCILFLYLFSFLFSHRLFRLPSLYARV</sequence>
<evidence type="ECO:0000256" key="1">
    <source>
        <dbReference type="SAM" id="MobiDB-lite"/>
    </source>
</evidence>
<accession>K2S5D0</accession>
<gene>
    <name evidence="3" type="ORF">MPH_00664</name>
</gene>
<dbReference type="EMBL" id="AHHD01000031">
    <property type="protein sequence ID" value="EKG22073.1"/>
    <property type="molecule type" value="Genomic_DNA"/>
</dbReference>
<reference evidence="3 4" key="1">
    <citation type="journal article" date="2012" name="BMC Genomics">
        <title>Tools to kill: Genome of one of the most destructive plant pathogenic fungi Macrophomina phaseolina.</title>
        <authorList>
            <person name="Islam M.S."/>
            <person name="Haque M.S."/>
            <person name="Islam M.M."/>
            <person name="Emdad E.M."/>
            <person name="Halim A."/>
            <person name="Hossen Q.M.M."/>
            <person name="Hossain M.Z."/>
            <person name="Ahmed B."/>
            <person name="Rahim S."/>
            <person name="Rahman M.S."/>
            <person name="Alam M.M."/>
            <person name="Hou S."/>
            <person name="Wan X."/>
            <person name="Saito J.A."/>
            <person name="Alam M."/>
        </authorList>
    </citation>
    <scope>NUCLEOTIDE SEQUENCE [LARGE SCALE GENOMIC DNA]</scope>
    <source>
        <strain evidence="3 4">MS6</strain>
    </source>
</reference>
<feature type="region of interest" description="Disordered" evidence="1">
    <location>
        <begin position="48"/>
        <end position="73"/>
    </location>
</feature>
<dbReference type="HOGENOM" id="CLU_1816164_0_0_1"/>
<keyword evidence="2" id="KW-0472">Membrane</keyword>
<name>K2S5D0_MACPH</name>
<organism evidence="3 4">
    <name type="scientific">Macrophomina phaseolina (strain MS6)</name>
    <name type="common">Charcoal rot fungus</name>
    <dbReference type="NCBI Taxonomy" id="1126212"/>
    <lineage>
        <taxon>Eukaryota</taxon>
        <taxon>Fungi</taxon>
        <taxon>Dikarya</taxon>
        <taxon>Ascomycota</taxon>
        <taxon>Pezizomycotina</taxon>
        <taxon>Dothideomycetes</taxon>
        <taxon>Dothideomycetes incertae sedis</taxon>
        <taxon>Botryosphaeriales</taxon>
        <taxon>Botryosphaeriaceae</taxon>
        <taxon>Macrophomina</taxon>
    </lineage>
</organism>
<evidence type="ECO:0000313" key="3">
    <source>
        <dbReference type="EMBL" id="EKG22073.1"/>
    </source>
</evidence>
<dbReference type="AlphaFoldDB" id="K2S5D0"/>
<evidence type="ECO:0000313" key="4">
    <source>
        <dbReference type="Proteomes" id="UP000007129"/>
    </source>
</evidence>
<feature type="compositionally biased region" description="Basic and acidic residues" evidence="1">
    <location>
        <begin position="48"/>
        <end position="59"/>
    </location>
</feature>
<keyword evidence="2" id="KW-0812">Transmembrane</keyword>
<comment type="caution">
    <text evidence="3">The sequence shown here is derived from an EMBL/GenBank/DDBJ whole genome shotgun (WGS) entry which is preliminary data.</text>
</comment>
<feature type="transmembrane region" description="Helical" evidence="2">
    <location>
        <begin position="111"/>
        <end position="133"/>
    </location>
</feature>
<dbReference type="InParanoid" id="K2S5D0"/>
<evidence type="ECO:0000256" key="2">
    <source>
        <dbReference type="SAM" id="Phobius"/>
    </source>
</evidence>
<dbReference type="VEuPathDB" id="FungiDB:MPH_00664"/>
<proteinExistence type="predicted"/>
<feature type="compositionally biased region" description="Basic residues" evidence="1">
    <location>
        <begin position="60"/>
        <end position="70"/>
    </location>
</feature>
<protein>
    <recommendedName>
        <fullName evidence="5">Transmembrane protein</fullName>
    </recommendedName>
</protein>
<dbReference type="Proteomes" id="UP000007129">
    <property type="component" value="Unassembled WGS sequence"/>
</dbReference>
<evidence type="ECO:0008006" key="5">
    <source>
        <dbReference type="Google" id="ProtNLM"/>
    </source>
</evidence>